<sequence length="144" mass="14922">MADAATAKDQDMVSDVAEALPAVSGWVALRRAAVGGGLALAACLLMRLLGRPMGAFLSPTVVVWASIALYSGFDRRCRVAAVAGWAAAALVWFGCASLWVGGATVDVVRVVAVMVAASQVYALVTRSGRAPQFTPAGASWRQDR</sequence>
<feature type="transmembrane region" description="Helical" evidence="1">
    <location>
        <begin position="32"/>
        <end position="49"/>
    </location>
</feature>
<dbReference type="Proteomes" id="UP000676967">
    <property type="component" value="Chromosome"/>
</dbReference>
<keyword evidence="3" id="KW-1185">Reference proteome</keyword>
<organism evidence="2 3">
    <name type="scientific">Actinoplanes ianthinogenes</name>
    <dbReference type="NCBI Taxonomy" id="122358"/>
    <lineage>
        <taxon>Bacteria</taxon>
        <taxon>Bacillati</taxon>
        <taxon>Actinomycetota</taxon>
        <taxon>Actinomycetes</taxon>
        <taxon>Micromonosporales</taxon>
        <taxon>Micromonosporaceae</taxon>
        <taxon>Actinoplanes</taxon>
    </lineage>
</organism>
<evidence type="ECO:0000313" key="3">
    <source>
        <dbReference type="Proteomes" id="UP000676967"/>
    </source>
</evidence>
<proteinExistence type="predicted"/>
<feature type="transmembrane region" description="Helical" evidence="1">
    <location>
        <begin position="55"/>
        <end position="73"/>
    </location>
</feature>
<gene>
    <name evidence="2" type="ORF">Aiant_12200</name>
</gene>
<name>A0ABN6C7D8_9ACTN</name>
<accession>A0ABN6C7D8</accession>
<keyword evidence="1" id="KW-1133">Transmembrane helix</keyword>
<evidence type="ECO:0000313" key="2">
    <source>
        <dbReference type="EMBL" id="BCJ40563.1"/>
    </source>
</evidence>
<keyword evidence="1" id="KW-0812">Transmembrane</keyword>
<feature type="transmembrane region" description="Helical" evidence="1">
    <location>
        <begin position="80"/>
        <end position="101"/>
    </location>
</feature>
<protein>
    <submittedName>
        <fullName evidence="2">Uncharacterized protein</fullName>
    </submittedName>
</protein>
<evidence type="ECO:0000256" key="1">
    <source>
        <dbReference type="SAM" id="Phobius"/>
    </source>
</evidence>
<reference evidence="2 3" key="1">
    <citation type="submission" date="2020-08" db="EMBL/GenBank/DDBJ databases">
        <title>Whole genome shotgun sequence of Actinoplanes ianthinogenes NBRC 13996.</title>
        <authorList>
            <person name="Komaki H."/>
            <person name="Tamura T."/>
        </authorList>
    </citation>
    <scope>NUCLEOTIDE SEQUENCE [LARGE SCALE GENOMIC DNA]</scope>
    <source>
        <strain evidence="2 3">NBRC 13996</strain>
    </source>
</reference>
<dbReference type="EMBL" id="AP023356">
    <property type="protein sequence ID" value="BCJ40563.1"/>
    <property type="molecule type" value="Genomic_DNA"/>
</dbReference>
<feature type="transmembrane region" description="Helical" evidence="1">
    <location>
        <begin position="107"/>
        <end position="124"/>
    </location>
</feature>
<keyword evidence="1" id="KW-0472">Membrane</keyword>